<dbReference type="Proteomes" id="UP001176961">
    <property type="component" value="Unassembled WGS sequence"/>
</dbReference>
<sequence length="390" mass="43081">MCHNKGMNNNCNCNDCDPCKKCCEQPCGCPEQILSITPVHDDTPAWLRWNLGGKSIDYDFKPVVKSAETDTSVRIDNTNRTLVYNAEKHIDSFSAKELGNIFHIADIGDVDITGVTDNSLFVYKKNSDCGQGCEGINNSWIAWNSEEHLENGLQTVMGFDAQNRPQALKYPVSTNQYYQLDCEKIDGKLVNAYIDASLNEENPTELKIETTWGDSIVDLTDAIKAGETVTTLELVPTDGEKQSLQFSREDGEVDCINGDDLSRIISMTKLKDVDQEFMPTDGDVYIFEAKDNKFHAFNLNAALDAIGSSIENLNNVVNNIQTLANRVTSVEQNISSINQKLTPPNGAPEDVSVAFGNINAYGDNTGADLKTSGIYTHDPDNNVTNDLFFE</sequence>
<feature type="coiled-coil region" evidence="1">
    <location>
        <begin position="313"/>
        <end position="340"/>
    </location>
</feature>
<name>A0AA36HEM8_CYLNA</name>
<keyword evidence="3" id="KW-1185">Reference proteome</keyword>
<reference evidence="2" key="1">
    <citation type="submission" date="2023-07" db="EMBL/GenBank/DDBJ databases">
        <authorList>
            <consortium name="CYATHOMIX"/>
        </authorList>
    </citation>
    <scope>NUCLEOTIDE SEQUENCE</scope>
    <source>
        <strain evidence="2">N/A</strain>
    </source>
</reference>
<keyword evidence="1" id="KW-0175">Coiled coil</keyword>
<evidence type="ECO:0000313" key="3">
    <source>
        <dbReference type="Proteomes" id="UP001176961"/>
    </source>
</evidence>
<dbReference type="AlphaFoldDB" id="A0AA36HEM8"/>
<evidence type="ECO:0000256" key="1">
    <source>
        <dbReference type="SAM" id="Coils"/>
    </source>
</evidence>
<gene>
    <name evidence="2" type="ORF">CYNAS_LOCUS20667</name>
</gene>
<dbReference type="EMBL" id="CATQJL010000318">
    <property type="protein sequence ID" value="CAJ0608684.1"/>
    <property type="molecule type" value="Genomic_DNA"/>
</dbReference>
<evidence type="ECO:0000313" key="2">
    <source>
        <dbReference type="EMBL" id="CAJ0608684.1"/>
    </source>
</evidence>
<protein>
    <submittedName>
        <fullName evidence="2">Uncharacterized protein</fullName>
    </submittedName>
</protein>
<accession>A0AA36HEM8</accession>
<organism evidence="2 3">
    <name type="scientific">Cylicocyclus nassatus</name>
    <name type="common">Nematode worm</name>
    <dbReference type="NCBI Taxonomy" id="53992"/>
    <lineage>
        <taxon>Eukaryota</taxon>
        <taxon>Metazoa</taxon>
        <taxon>Ecdysozoa</taxon>
        <taxon>Nematoda</taxon>
        <taxon>Chromadorea</taxon>
        <taxon>Rhabditida</taxon>
        <taxon>Rhabditina</taxon>
        <taxon>Rhabditomorpha</taxon>
        <taxon>Strongyloidea</taxon>
        <taxon>Strongylidae</taxon>
        <taxon>Cylicocyclus</taxon>
    </lineage>
</organism>
<proteinExistence type="predicted"/>
<comment type="caution">
    <text evidence="2">The sequence shown here is derived from an EMBL/GenBank/DDBJ whole genome shotgun (WGS) entry which is preliminary data.</text>
</comment>